<accession>A0A316THN4</accession>
<evidence type="ECO:0000313" key="1">
    <source>
        <dbReference type="EMBL" id="PWN03308.1"/>
    </source>
</evidence>
<dbReference type="GO" id="GO:0016740">
    <property type="term" value="F:transferase activity"/>
    <property type="evidence" value="ECO:0007669"/>
    <property type="project" value="UniProtKB-KW"/>
</dbReference>
<dbReference type="OrthoDB" id="9777890at2"/>
<organism evidence="1 2">
    <name type="scientific">Nocardioides silvaticus</name>
    <dbReference type="NCBI Taxonomy" id="2201891"/>
    <lineage>
        <taxon>Bacteria</taxon>
        <taxon>Bacillati</taxon>
        <taxon>Actinomycetota</taxon>
        <taxon>Actinomycetes</taxon>
        <taxon>Propionibacteriales</taxon>
        <taxon>Nocardioidaceae</taxon>
        <taxon>Nocardioides</taxon>
    </lineage>
</organism>
<protein>
    <submittedName>
        <fullName evidence="1">Sulfotransferase</fullName>
    </submittedName>
</protein>
<dbReference type="InterPro" id="IPR052736">
    <property type="entry name" value="Stf3_sulfotransferase"/>
</dbReference>
<dbReference type="EMBL" id="QGDD01000003">
    <property type="protein sequence ID" value="PWN03308.1"/>
    <property type="molecule type" value="Genomic_DNA"/>
</dbReference>
<proteinExistence type="predicted"/>
<reference evidence="1 2" key="1">
    <citation type="submission" date="2018-05" db="EMBL/GenBank/DDBJ databases">
        <title>Nocardioides silvaticus genome.</title>
        <authorList>
            <person name="Li C."/>
            <person name="Wang G."/>
        </authorList>
    </citation>
    <scope>NUCLEOTIDE SEQUENCE [LARGE SCALE GENOMIC DNA]</scope>
    <source>
        <strain evidence="1 2">CCTCC AB 2018079</strain>
    </source>
</reference>
<dbReference type="AlphaFoldDB" id="A0A316THN4"/>
<name>A0A316THN4_9ACTN</name>
<sequence>MTQLRETATQRADRLVEAAVAAAGADDFGADTWRTGLEIYLADLEEHAQLNEIGVGVAEDGVVADLANRLRIEAWRKEHPAVAEQEVRQPVIIVGQPRTGTTILLDLMAQDPANRAPLSWEVERPVPAPRTETYDTDPRIEECQAQFDLVDSFIPGFAAFHELGARLAQEDVRIFTGDFKSMQHALQFEVPTYNRWLLHEADMGEAYAYHRRFLQHLQSEHHGERWLLKSPAHLWCLPDLMATYPDAIVIQNHRDPLKVIASISALGASLREMTTDHFEVTRLAQQYGEDIVVGLDRALQARADGVFDTGRVIDIRYQDIRHDLIAAVARIYDRLGFELTAEAESRMRAFLAAHPGDQAGSLKRYTFADTGLDEGELRERVRAYQEYFDIESEPLG</sequence>
<dbReference type="PANTHER" id="PTHR36451:SF1">
    <property type="entry name" value="OMEGA-HYDROXY-BETA-DIHYDROMENAQUINONE-9 SULFOTRANSFERASE STF3"/>
    <property type="match status" value="1"/>
</dbReference>
<dbReference type="Pfam" id="PF13469">
    <property type="entry name" value="Sulfotransfer_3"/>
    <property type="match status" value="1"/>
</dbReference>
<keyword evidence="1" id="KW-0808">Transferase</keyword>
<dbReference type="InterPro" id="IPR027417">
    <property type="entry name" value="P-loop_NTPase"/>
</dbReference>
<evidence type="ECO:0000313" key="2">
    <source>
        <dbReference type="Proteomes" id="UP000245507"/>
    </source>
</evidence>
<gene>
    <name evidence="1" type="ORF">DJ010_09350</name>
</gene>
<dbReference type="Proteomes" id="UP000245507">
    <property type="component" value="Unassembled WGS sequence"/>
</dbReference>
<dbReference type="PANTHER" id="PTHR36451">
    <property type="entry name" value="PAPS-DEPENDENT SULFOTRANSFERASE STF3"/>
    <property type="match status" value="1"/>
</dbReference>
<dbReference type="RefSeq" id="WP_109693397.1">
    <property type="nucleotide sequence ID" value="NZ_QGDD01000003.1"/>
</dbReference>
<dbReference type="SUPFAM" id="SSF52540">
    <property type="entry name" value="P-loop containing nucleoside triphosphate hydrolases"/>
    <property type="match status" value="1"/>
</dbReference>
<comment type="caution">
    <text evidence="1">The sequence shown here is derived from an EMBL/GenBank/DDBJ whole genome shotgun (WGS) entry which is preliminary data.</text>
</comment>
<dbReference type="Gene3D" id="3.40.50.300">
    <property type="entry name" value="P-loop containing nucleotide triphosphate hydrolases"/>
    <property type="match status" value="1"/>
</dbReference>
<keyword evidence="2" id="KW-1185">Reference proteome</keyword>